<dbReference type="Pfam" id="PF01797">
    <property type="entry name" value="Y1_Tnp"/>
    <property type="match status" value="1"/>
</dbReference>
<dbReference type="NCBIfam" id="NF033573">
    <property type="entry name" value="transpos_IS200"/>
    <property type="match status" value="1"/>
</dbReference>
<proteinExistence type="predicted"/>
<name>A0A1S1YVN9_FLAPC</name>
<dbReference type="GO" id="GO:0003677">
    <property type="term" value="F:DNA binding"/>
    <property type="evidence" value="ECO:0007669"/>
    <property type="project" value="InterPro"/>
</dbReference>
<dbReference type="Gene3D" id="3.30.70.1290">
    <property type="entry name" value="Transposase IS200-like"/>
    <property type="match status" value="1"/>
</dbReference>
<evidence type="ECO:0000313" key="3">
    <source>
        <dbReference type="Proteomes" id="UP000179797"/>
    </source>
</evidence>
<dbReference type="Proteomes" id="UP000179797">
    <property type="component" value="Unassembled WGS sequence"/>
</dbReference>
<evidence type="ECO:0000313" key="2">
    <source>
        <dbReference type="EMBL" id="OHX65094.1"/>
    </source>
</evidence>
<reference evidence="2 3" key="1">
    <citation type="journal article" date="2012" name="Int. J. Syst. Evol. Microbiol.">
        <title>Flammeovirga pacifica sp. nov., isolated from deep-sea sediment.</title>
        <authorList>
            <person name="Xu H."/>
            <person name="Fu Y."/>
            <person name="Yang N."/>
            <person name="Ding Z."/>
            <person name="Lai Q."/>
            <person name="Zeng R."/>
        </authorList>
    </citation>
    <scope>NUCLEOTIDE SEQUENCE [LARGE SCALE GENOMIC DNA]</scope>
    <source>
        <strain evidence="3">DSM 24597 / LMG 26175 / WPAGA1</strain>
    </source>
</reference>
<dbReference type="GO" id="GO:0006313">
    <property type="term" value="P:DNA transposition"/>
    <property type="evidence" value="ECO:0007669"/>
    <property type="project" value="InterPro"/>
</dbReference>
<dbReference type="EMBL" id="JRYR02000001">
    <property type="protein sequence ID" value="OHX65094.1"/>
    <property type="molecule type" value="Genomic_DNA"/>
</dbReference>
<dbReference type="SMART" id="SM01321">
    <property type="entry name" value="Y1_Tnp"/>
    <property type="match status" value="1"/>
</dbReference>
<sequence>MTKSNNNLWVHVVWNTKYSREYFNQSLWKNYLNKLFFEISDEYKIQLYVVNGYTNHVHALIRLRGTQNIAAIVKYLKGKSSKMINEELGINHFNWQNGYYSCSVSPDRVKKVENYILNQWTKHSNQKLKDELKYFAFEDF</sequence>
<dbReference type="PANTHER" id="PTHR33360:SF2">
    <property type="entry name" value="TRANSPOSASE FOR INSERTION SEQUENCE ELEMENT IS200"/>
    <property type="match status" value="1"/>
</dbReference>
<gene>
    <name evidence="2" type="ORF">NH26_01370</name>
</gene>
<dbReference type="PANTHER" id="PTHR33360">
    <property type="entry name" value="TRANSPOSASE FOR INSERTION SEQUENCE ELEMENT IS200"/>
    <property type="match status" value="1"/>
</dbReference>
<evidence type="ECO:0000259" key="1">
    <source>
        <dbReference type="SMART" id="SM01321"/>
    </source>
</evidence>
<dbReference type="GO" id="GO:0004803">
    <property type="term" value="F:transposase activity"/>
    <property type="evidence" value="ECO:0007669"/>
    <property type="project" value="InterPro"/>
</dbReference>
<dbReference type="STRING" id="915059.NH26_01370"/>
<dbReference type="AlphaFoldDB" id="A0A1S1YVN9"/>
<dbReference type="OrthoDB" id="9797997at2"/>
<comment type="caution">
    <text evidence="2">The sequence shown here is derived from an EMBL/GenBank/DDBJ whole genome shotgun (WGS) entry which is preliminary data.</text>
</comment>
<protein>
    <recommendedName>
        <fullName evidence="1">Transposase IS200-like domain-containing protein</fullName>
    </recommendedName>
</protein>
<dbReference type="InterPro" id="IPR036515">
    <property type="entry name" value="Transposase_17_sf"/>
</dbReference>
<dbReference type="RefSeq" id="WP_052432174.1">
    <property type="nucleotide sequence ID" value="NZ_JRYR02000001.1"/>
</dbReference>
<accession>A0A1S1YVN9</accession>
<keyword evidence="3" id="KW-1185">Reference proteome</keyword>
<dbReference type="InterPro" id="IPR002686">
    <property type="entry name" value="Transposase_17"/>
</dbReference>
<organism evidence="2 3">
    <name type="scientific">Flammeovirga pacifica</name>
    <dbReference type="NCBI Taxonomy" id="915059"/>
    <lineage>
        <taxon>Bacteria</taxon>
        <taxon>Pseudomonadati</taxon>
        <taxon>Bacteroidota</taxon>
        <taxon>Cytophagia</taxon>
        <taxon>Cytophagales</taxon>
        <taxon>Flammeovirgaceae</taxon>
        <taxon>Flammeovirga</taxon>
    </lineage>
</organism>
<dbReference type="SUPFAM" id="SSF143422">
    <property type="entry name" value="Transposase IS200-like"/>
    <property type="match status" value="1"/>
</dbReference>
<feature type="domain" description="Transposase IS200-like" evidence="1">
    <location>
        <begin position="5"/>
        <end position="119"/>
    </location>
</feature>